<dbReference type="InterPro" id="IPR036291">
    <property type="entry name" value="NAD(P)-bd_dom_sf"/>
</dbReference>
<dbReference type="OrthoDB" id="9801773at2"/>
<dbReference type="STRING" id="465820.NS263_02285"/>
<dbReference type="PANTHER" id="PTHR11092">
    <property type="entry name" value="SUGAR NUCLEOTIDE EPIMERASE RELATED"/>
    <property type="match status" value="1"/>
</dbReference>
<dbReference type="RefSeq" id="WP_058750768.1">
    <property type="nucleotide sequence ID" value="NZ_LDRC01000121.1"/>
</dbReference>
<dbReference type="InterPro" id="IPR013549">
    <property type="entry name" value="DUF1731"/>
</dbReference>
<feature type="domain" description="DUF1731" evidence="2">
    <location>
        <begin position="275"/>
        <end position="319"/>
    </location>
</feature>
<evidence type="ECO:0000313" key="4">
    <source>
        <dbReference type="Proteomes" id="UP000072763"/>
    </source>
</evidence>
<dbReference type="Pfam" id="PF08338">
    <property type="entry name" value="DUF1731"/>
    <property type="match status" value="1"/>
</dbReference>
<accession>A0A147DLT8</accession>
<proteinExistence type="predicted"/>
<reference evidence="3 4" key="1">
    <citation type="journal article" date="2016" name="Front. Microbiol.">
        <title>Genomic Resource of Rice Seed Associated Bacteria.</title>
        <authorList>
            <person name="Midha S."/>
            <person name="Bansal K."/>
            <person name="Sharma S."/>
            <person name="Kumar N."/>
            <person name="Patil P.P."/>
            <person name="Chaudhry V."/>
            <person name="Patil P.B."/>
        </authorList>
    </citation>
    <scope>NUCLEOTIDE SEQUENCE [LARGE SCALE GENOMIC DNA]</scope>
    <source>
        <strain evidence="3 4">NS359</strain>
    </source>
</reference>
<feature type="domain" description="NAD-dependent epimerase/dehydratase" evidence="1">
    <location>
        <begin position="14"/>
        <end position="238"/>
    </location>
</feature>
<protein>
    <submittedName>
        <fullName evidence="3">NAD-dependent epimerase</fullName>
    </submittedName>
</protein>
<evidence type="ECO:0000259" key="2">
    <source>
        <dbReference type="Pfam" id="PF08338"/>
    </source>
</evidence>
<dbReference type="InterPro" id="IPR001509">
    <property type="entry name" value="Epimerase_deHydtase"/>
</dbReference>
<dbReference type="Proteomes" id="UP000072763">
    <property type="component" value="Unassembled WGS sequence"/>
</dbReference>
<gene>
    <name evidence="3" type="ORF">NS359_15725</name>
</gene>
<dbReference type="EMBL" id="LDRC01000121">
    <property type="protein sequence ID" value="KTR46312.1"/>
    <property type="molecule type" value="Genomic_DNA"/>
</dbReference>
<dbReference type="Pfam" id="PF01370">
    <property type="entry name" value="Epimerase"/>
    <property type="match status" value="1"/>
</dbReference>
<organism evidence="3 4">
    <name type="scientific">Curtobacterium oceanosedimentum</name>
    <dbReference type="NCBI Taxonomy" id="465820"/>
    <lineage>
        <taxon>Bacteria</taxon>
        <taxon>Bacillati</taxon>
        <taxon>Actinomycetota</taxon>
        <taxon>Actinomycetes</taxon>
        <taxon>Micrococcales</taxon>
        <taxon>Microbacteriaceae</taxon>
        <taxon>Curtobacterium</taxon>
    </lineage>
</organism>
<evidence type="ECO:0000259" key="1">
    <source>
        <dbReference type="Pfam" id="PF01370"/>
    </source>
</evidence>
<dbReference type="PATRIC" id="fig|465820.4.peg.537"/>
<sequence>MSDETTGAPRGRAVIAGAGGFVGQYLQRAFRDEGYEVVTVGRTGDAVWGNTLRIRELVDGAAIVVNMAGKSVNCRYGRRNRAEIMRSRVDTTLELAEAIRTAEHPPPLWLNASTATIYRHADDRPQDEATGELGEGFSVSVARAWEDALFSADLPHTRRVALRMAIVFGDGSALVPLLGLARAGLGGPQFDGPWFPTRARLRAGTYHHDRHTRGRQRFSWVHIEDVLEVVRFVRDHEEIDGPVNVSSPQPSDNRTVMATIRDAVGRRFGLPTWRWMLEIGSFAIRTETELVLKSRWVVPTRLLEAGYEFRHPDLRGALAGIIAERRQHRG</sequence>
<dbReference type="Gene3D" id="3.40.50.720">
    <property type="entry name" value="NAD(P)-binding Rossmann-like Domain"/>
    <property type="match status" value="1"/>
</dbReference>
<dbReference type="AlphaFoldDB" id="A0A147DLT8"/>
<comment type="caution">
    <text evidence="3">The sequence shown here is derived from an EMBL/GenBank/DDBJ whole genome shotgun (WGS) entry which is preliminary data.</text>
</comment>
<dbReference type="SUPFAM" id="SSF51735">
    <property type="entry name" value="NAD(P)-binding Rossmann-fold domains"/>
    <property type="match status" value="1"/>
</dbReference>
<name>A0A147DLT8_9MICO</name>
<evidence type="ECO:0000313" key="3">
    <source>
        <dbReference type="EMBL" id="KTR46312.1"/>
    </source>
</evidence>
<dbReference type="PANTHER" id="PTHR11092:SF0">
    <property type="entry name" value="EPIMERASE FAMILY PROTEIN SDR39U1"/>
    <property type="match status" value="1"/>
</dbReference>